<organism evidence="1 2">
    <name type="scientific">candidate division WOR-1 bacterium RIFOXYB2_FULL_36_35</name>
    <dbReference type="NCBI Taxonomy" id="1802578"/>
    <lineage>
        <taxon>Bacteria</taxon>
        <taxon>Bacillati</taxon>
        <taxon>Saganbacteria</taxon>
    </lineage>
</organism>
<dbReference type="Proteomes" id="UP000177905">
    <property type="component" value="Unassembled WGS sequence"/>
</dbReference>
<reference evidence="1 2" key="1">
    <citation type="journal article" date="2016" name="Nat. Commun.">
        <title>Thousands of microbial genomes shed light on interconnected biogeochemical processes in an aquifer system.</title>
        <authorList>
            <person name="Anantharaman K."/>
            <person name="Brown C.T."/>
            <person name="Hug L.A."/>
            <person name="Sharon I."/>
            <person name="Castelle C.J."/>
            <person name="Probst A.J."/>
            <person name="Thomas B.C."/>
            <person name="Singh A."/>
            <person name="Wilkins M.J."/>
            <person name="Karaoz U."/>
            <person name="Brodie E.L."/>
            <person name="Williams K.H."/>
            <person name="Hubbard S.S."/>
            <person name="Banfield J.F."/>
        </authorList>
    </citation>
    <scope>NUCLEOTIDE SEQUENCE [LARGE SCALE GENOMIC DNA]</scope>
</reference>
<sequence>MVAQSVYTGRLLNLLVAETRQLLLVSKGERERPLYRLPQPLRFKLLQETLPKLEAPLSVVNNGRPEDALRDIVEIIIWDWDKNPVDSNVEKVSRDMDIIVDFVRMLAFLSKFDVGINILRPGLQALEKNLSHLIEMIPKNKKMLH</sequence>
<accession>A0A1F4RYU5</accession>
<evidence type="ECO:0000313" key="1">
    <source>
        <dbReference type="EMBL" id="OGC13329.1"/>
    </source>
</evidence>
<gene>
    <name evidence="1" type="ORF">A2290_04680</name>
</gene>
<proteinExistence type="predicted"/>
<evidence type="ECO:0000313" key="2">
    <source>
        <dbReference type="Proteomes" id="UP000177905"/>
    </source>
</evidence>
<name>A0A1F4RYU5_UNCSA</name>
<dbReference type="AlphaFoldDB" id="A0A1F4RYU5"/>
<protein>
    <submittedName>
        <fullName evidence="1">Uncharacterized protein</fullName>
    </submittedName>
</protein>
<dbReference type="EMBL" id="MEUA01000058">
    <property type="protein sequence ID" value="OGC13329.1"/>
    <property type="molecule type" value="Genomic_DNA"/>
</dbReference>
<comment type="caution">
    <text evidence="1">The sequence shown here is derived from an EMBL/GenBank/DDBJ whole genome shotgun (WGS) entry which is preliminary data.</text>
</comment>